<dbReference type="Proteomes" id="UP001596189">
    <property type="component" value="Unassembled WGS sequence"/>
</dbReference>
<dbReference type="RefSeq" id="WP_345716604.1">
    <property type="nucleotide sequence ID" value="NZ_BAABFP010000005.1"/>
</dbReference>
<reference evidence="2" key="1">
    <citation type="journal article" date="2019" name="Int. J. Syst. Evol. Microbiol.">
        <title>The Global Catalogue of Microorganisms (GCM) 10K type strain sequencing project: providing services to taxonomists for standard genome sequencing and annotation.</title>
        <authorList>
            <consortium name="The Broad Institute Genomics Platform"/>
            <consortium name="The Broad Institute Genome Sequencing Center for Infectious Disease"/>
            <person name="Wu L."/>
            <person name="Ma J."/>
        </authorList>
    </citation>
    <scope>NUCLEOTIDE SEQUENCE [LARGE SCALE GENOMIC DNA]</scope>
    <source>
        <strain evidence="2">KACC 14249</strain>
    </source>
</reference>
<organism evidence="1 2">
    <name type="scientific">Angustibacter luteus</name>
    <dbReference type="NCBI Taxonomy" id="658456"/>
    <lineage>
        <taxon>Bacteria</taxon>
        <taxon>Bacillati</taxon>
        <taxon>Actinomycetota</taxon>
        <taxon>Actinomycetes</taxon>
        <taxon>Kineosporiales</taxon>
        <taxon>Kineosporiaceae</taxon>
    </lineage>
</organism>
<gene>
    <name evidence="1" type="ORF">ACFQDO_01160</name>
</gene>
<evidence type="ECO:0000313" key="1">
    <source>
        <dbReference type="EMBL" id="MFC6005726.1"/>
    </source>
</evidence>
<proteinExistence type="predicted"/>
<protein>
    <submittedName>
        <fullName evidence="1">Uncharacterized protein</fullName>
    </submittedName>
</protein>
<accession>A0ABW1J8X0</accession>
<dbReference type="EMBL" id="JBHSRD010000002">
    <property type="protein sequence ID" value="MFC6005726.1"/>
    <property type="molecule type" value="Genomic_DNA"/>
</dbReference>
<name>A0ABW1J8X0_9ACTN</name>
<comment type="caution">
    <text evidence="1">The sequence shown here is derived from an EMBL/GenBank/DDBJ whole genome shotgun (WGS) entry which is preliminary data.</text>
</comment>
<sequence>MQNPSNAGALRRGTLAASVLHDIPLEARADGVLVGSQWDERDAWTSVGWQHLEGALAGADPESLPGRLRLRDWLRAYISLAQLPTLHGLGPARPSRTIALALPAGHALHPGPEWVVERVLGGVLDVGIGLRQPPDEAQHEQLAVPLPPGAARAAGVDTSRWWKDLAKHREEMAVLAAARLEADGGGTLRPVGGCDVLTLLSGHWLRKHLATEDGIGMRALAVPMRSRGWFDLARIDPAFVGAAAAATESELRGVQRPLLVTTHEVGLAASLLSTEQLARTSLADSVGTQPHHERNVLYR</sequence>
<keyword evidence="2" id="KW-1185">Reference proteome</keyword>
<evidence type="ECO:0000313" key="2">
    <source>
        <dbReference type="Proteomes" id="UP001596189"/>
    </source>
</evidence>